<reference evidence="1 2" key="1">
    <citation type="submission" date="2020-02" db="EMBL/GenBank/DDBJ databases">
        <authorList>
            <person name="Demo S.M."/>
            <person name="Guardino K.C."/>
            <person name="Hobbs B.M."/>
            <person name="Hoh K.J."/>
            <person name="Lee E."/>
            <person name="Vuong I.K."/>
            <person name="Kapinos A."/>
            <person name="Freise A.C."/>
            <person name="Reddi K."/>
            <person name="Moberg-Parker J."/>
            <person name="Garlena R.A."/>
            <person name="Russell D.A."/>
            <person name="Pope W.H."/>
            <person name="Jacobs-Sera D."/>
            <person name="Hatfull G.F."/>
        </authorList>
    </citation>
    <scope>NUCLEOTIDE SEQUENCE [LARGE SCALE GENOMIC DNA]</scope>
</reference>
<dbReference type="GeneID" id="80090770"/>
<organism evidence="1 2">
    <name type="scientific">Arthrobacter phage BlueFeather</name>
    <dbReference type="NCBI Taxonomy" id="2713258"/>
    <lineage>
        <taxon>Viruses</taxon>
        <taxon>Duplodnaviria</taxon>
        <taxon>Heunggongvirae</taxon>
        <taxon>Uroviricota</taxon>
        <taxon>Caudoviricetes</taxon>
        <taxon>Caudoviricetes incertae sedis</taxon>
        <taxon>Bluefeathervirus</taxon>
        <taxon>Bluefeathervirus bluefeather</taxon>
    </lineage>
</organism>
<dbReference type="RefSeq" id="YP_010761522.1">
    <property type="nucleotide sequence ID" value="NC_073598.1"/>
</dbReference>
<name>A0A6G8R277_9CAUD</name>
<sequence>MMGPDLDFAARYESLNRRRVAYAELTAEDLLAGFPERALRWAEKYAEIDARIKRIVGTL</sequence>
<keyword evidence="2" id="KW-1185">Reference proteome</keyword>
<gene>
    <name evidence="1" type="primary">3</name>
    <name evidence="1" type="ORF">SEA_BLUEFEATHER_3</name>
</gene>
<evidence type="ECO:0000313" key="1">
    <source>
        <dbReference type="EMBL" id="QIN94307.1"/>
    </source>
</evidence>
<protein>
    <submittedName>
        <fullName evidence="1">Uncharacterized protein</fullName>
    </submittedName>
</protein>
<accession>A0A6G8R277</accession>
<evidence type="ECO:0000313" key="2">
    <source>
        <dbReference type="Proteomes" id="UP000501086"/>
    </source>
</evidence>
<dbReference type="Proteomes" id="UP000501086">
    <property type="component" value="Segment"/>
</dbReference>
<proteinExistence type="predicted"/>
<dbReference type="EMBL" id="MT024867">
    <property type="protein sequence ID" value="QIN94307.1"/>
    <property type="molecule type" value="Genomic_DNA"/>
</dbReference>
<dbReference type="KEGG" id="vg:80090770"/>